<dbReference type="RefSeq" id="WP_146418274.1">
    <property type="nucleotide sequence ID" value="NZ_WOWB01000005.1"/>
</dbReference>
<sequence length="178" mass="19638">MSDESETLHLHVSVGEITIEVDGPVDDAETWFEALREDYLGDVDPETVANAATAESNPNPSGEGDGNPSGHQAQSSGKSKSLQEFYKLANDPTKRDSALIVGWYLEYHEGQDNFTKPEVEERATDAKISLGANVSRDLSNQVKDSYLEKVDERDGQDAYHLTLTGEEYLESELLNKSE</sequence>
<dbReference type="AlphaFoldDB" id="A0A847TY18"/>
<dbReference type="Proteomes" id="UP000610611">
    <property type="component" value="Unassembled WGS sequence"/>
</dbReference>
<proteinExistence type="predicted"/>
<organism evidence="2 3">
    <name type="scientific">Haloarcula rubripromontorii</name>
    <dbReference type="NCBI Taxonomy" id="1705562"/>
    <lineage>
        <taxon>Archaea</taxon>
        <taxon>Methanobacteriati</taxon>
        <taxon>Methanobacteriota</taxon>
        <taxon>Stenosarchaea group</taxon>
        <taxon>Halobacteria</taxon>
        <taxon>Halobacteriales</taxon>
        <taxon>Haloarculaceae</taxon>
        <taxon>Haloarcula</taxon>
    </lineage>
</organism>
<evidence type="ECO:0000256" key="1">
    <source>
        <dbReference type="SAM" id="MobiDB-lite"/>
    </source>
</evidence>
<feature type="compositionally biased region" description="Polar residues" evidence="1">
    <location>
        <begin position="69"/>
        <end position="82"/>
    </location>
</feature>
<comment type="caution">
    <text evidence="2">The sequence shown here is derived from an EMBL/GenBank/DDBJ whole genome shotgun (WGS) entry which is preliminary data.</text>
</comment>
<reference evidence="2" key="1">
    <citation type="submission" date="2019-12" db="EMBL/GenBank/DDBJ databases">
        <title>The whole-genome sequencing of Haloarcula japonica strain pws8.</title>
        <authorList>
            <person name="Verma D.K."/>
            <person name="Gopal K."/>
            <person name="Prasad E.S."/>
        </authorList>
    </citation>
    <scope>NUCLEOTIDE SEQUENCE</scope>
    <source>
        <strain evidence="2">Pws8</strain>
    </source>
</reference>
<feature type="region of interest" description="Disordered" evidence="1">
    <location>
        <begin position="43"/>
        <end position="84"/>
    </location>
</feature>
<protein>
    <submittedName>
        <fullName evidence="2">Uncharacterized protein</fullName>
    </submittedName>
</protein>
<name>A0A847TY18_9EURY</name>
<dbReference type="EMBL" id="WOWB01000005">
    <property type="protein sequence ID" value="NLV08183.1"/>
    <property type="molecule type" value="Genomic_DNA"/>
</dbReference>
<evidence type="ECO:0000313" key="2">
    <source>
        <dbReference type="EMBL" id="NLV08183.1"/>
    </source>
</evidence>
<gene>
    <name evidence="2" type="ORF">GOC83_18840</name>
</gene>
<evidence type="ECO:0000313" key="3">
    <source>
        <dbReference type="Proteomes" id="UP000610611"/>
    </source>
</evidence>
<accession>A0A847TY18</accession>